<keyword evidence="6 9" id="KW-0143">Chaperone</keyword>
<evidence type="ECO:0000256" key="6">
    <source>
        <dbReference type="ARBA" id="ARBA00023186"/>
    </source>
</evidence>
<feature type="coiled-coil region" evidence="10">
    <location>
        <begin position="270"/>
        <end position="332"/>
    </location>
</feature>
<dbReference type="Pfam" id="PF05698">
    <property type="entry name" value="Trigger_C"/>
    <property type="match status" value="1"/>
</dbReference>
<dbReference type="SUPFAM" id="SSF109998">
    <property type="entry name" value="Triger factor/SurA peptide-binding domain-like"/>
    <property type="match status" value="1"/>
</dbReference>
<accession>A0A0G0UBP3</accession>
<dbReference type="HAMAP" id="MF_00303">
    <property type="entry name" value="Trigger_factor_Tig"/>
    <property type="match status" value="1"/>
</dbReference>
<dbReference type="GO" id="GO:0043022">
    <property type="term" value="F:ribosome binding"/>
    <property type="evidence" value="ECO:0007669"/>
    <property type="project" value="TreeGrafter"/>
</dbReference>
<keyword evidence="7 9" id="KW-0413">Isomerase</keyword>
<evidence type="ECO:0000259" key="13">
    <source>
        <dbReference type="Pfam" id="PF05698"/>
    </source>
</evidence>
<evidence type="ECO:0000256" key="3">
    <source>
        <dbReference type="ARBA" id="ARBA00013194"/>
    </source>
</evidence>
<dbReference type="NCBIfam" id="TIGR00115">
    <property type="entry name" value="tig"/>
    <property type="match status" value="1"/>
</dbReference>
<organism evidence="14 15">
    <name type="scientific">Candidatus Uhrbacteria bacterium GW2011_GWC2_41_11</name>
    <dbReference type="NCBI Taxonomy" id="1618985"/>
    <lineage>
        <taxon>Bacteria</taxon>
        <taxon>Candidatus Uhriibacteriota</taxon>
    </lineage>
</organism>
<evidence type="ECO:0000256" key="5">
    <source>
        <dbReference type="ARBA" id="ARBA00023110"/>
    </source>
</evidence>
<evidence type="ECO:0000313" key="15">
    <source>
        <dbReference type="Proteomes" id="UP000034616"/>
    </source>
</evidence>
<dbReference type="Gene3D" id="1.10.3120.10">
    <property type="entry name" value="Trigger factor, C-terminal domain"/>
    <property type="match status" value="1"/>
</dbReference>
<comment type="caution">
    <text evidence="14">The sequence shown here is derived from an EMBL/GenBank/DDBJ whole genome shotgun (WGS) entry which is preliminary data.</text>
</comment>
<feature type="domain" description="Trigger factor C-terminal" evidence="13">
    <location>
        <begin position="266"/>
        <end position="425"/>
    </location>
</feature>
<evidence type="ECO:0000256" key="4">
    <source>
        <dbReference type="ARBA" id="ARBA00016902"/>
    </source>
</evidence>
<evidence type="ECO:0000256" key="1">
    <source>
        <dbReference type="ARBA" id="ARBA00000971"/>
    </source>
</evidence>
<dbReference type="PIRSF" id="PIRSF003095">
    <property type="entry name" value="Trigger_factor"/>
    <property type="match status" value="1"/>
</dbReference>
<feature type="domain" description="PPIase FKBP-type" evidence="11">
    <location>
        <begin position="164"/>
        <end position="236"/>
    </location>
</feature>
<feature type="domain" description="Trigger factor ribosome-binding bacterial" evidence="12">
    <location>
        <begin position="4"/>
        <end position="146"/>
    </location>
</feature>
<evidence type="ECO:0000256" key="7">
    <source>
        <dbReference type="ARBA" id="ARBA00023235"/>
    </source>
</evidence>
<dbReference type="AlphaFoldDB" id="A0A0G0UBP3"/>
<keyword evidence="9" id="KW-0963">Cytoplasm</keyword>
<evidence type="ECO:0000259" key="12">
    <source>
        <dbReference type="Pfam" id="PF05697"/>
    </source>
</evidence>
<dbReference type="Proteomes" id="UP000034616">
    <property type="component" value="Unassembled WGS sequence"/>
</dbReference>
<keyword evidence="10" id="KW-0175">Coiled coil</keyword>
<dbReference type="PANTHER" id="PTHR30560">
    <property type="entry name" value="TRIGGER FACTOR CHAPERONE AND PEPTIDYL-PROLYL CIS/TRANS ISOMERASE"/>
    <property type="match status" value="1"/>
</dbReference>
<dbReference type="EMBL" id="LCAH01000014">
    <property type="protein sequence ID" value="KKR86378.1"/>
    <property type="molecule type" value="Genomic_DNA"/>
</dbReference>
<evidence type="ECO:0000313" key="14">
    <source>
        <dbReference type="EMBL" id="KKR86378.1"/>
    </source>
</evidence>
<dbReference type="InterPro" id="IPR001179">
    <property type="entry name" value="PPIase_FKBP_dom"/>
</dbReference>
<dbReference type="GO" id="GO:0051083">
    <property type="term" value="P:'de novo' cotranslational protein folding"/>
    <property type="evidence" value="ECO:0007669"/>
    <property type="project" value="TreeGrafter"/>
</dbReference>
<keyword evidence="9" id="KW-0132">Cell division</keyword>
<comment type="catalytic activity">
    <reaction evidence="1 9">
        <text>[protein]-peptidylproline (omega=180) = [protein]-peptidylproline (omega=0)</text>
        <dbReference type="Rhea" id="RHEA:16237"/>
        <dbReference type="Rhea" id="RHEA-COMP:10747"/>
        <dbReference type="Rhea" id="RHEA-COMP:10748"/>
        <dbReference type="ChEBI" id="CHEBI:83833"/>
        <dbReference type="ChEBI" id="CHEBI:83834"/>
        <dbReference type="EC" id="5.2.1.8"/>
    </reaction>
</comment>
<dbReference type="PANTHER" id="PTHR30560:SF3">
    <property type="entry name" value="TRIGGER FACTOR-LIKE PROTEIN TIG, CHLOROPLASTIC"/>
    <property type="match status" value="1"/>
</dbReference>
<evidence type="ECO:0000256" key="2">
    <source>
        <dbReference type="ARBA" id="ARBA00005464"/>
    </source>
</evidence>
<keyword evidence="5 9" id="KW-0697">Rotamase</keyword>
<dbReference type="GO" id="GO:0003755">
    <property type="term" value="F:peptidyl-prolyl cis-trans isomerase activity"/>
    <property type="evidence" value="ECO:0007669"/>
    <property type="project" value="UniProtKB-UniRule"/>
</dbReference>
<comment type="subcellular location">
    <subcellularLocation>
        <location evidence="9">Cytoplasm</location>
    </subcellularLocation>
    <text evidence="9">About half TF is bound to the ribosome near the polypeptide exit tunnel while the other half is free in the cytoplasm.</text>
</comment>
<evidence type="ECO:0000259" key="11">
    <source>
        <dbReference type="Pfam" id="PF00254"/>
    </source>
</evidence>
<evidence type="ECO:0000256" key="9">
    <source>
        <dbReference type="HAMAP-Rule" id="MF_00303"/>
    </source>
</evidence>
<evidence type="ECO:0000256" key="8">
    <source>
        <dbReference type="ARBA" id="ARBA00029986"/>
    </source>
</evidence>
<dbReference type="EC" id="5.2.1.8" evidence="3 9"/>
<dbReference type="SUPFAM" id="SSF54534">
    <property type="entry name" value="FKBP-like"/>
    <property type="match status" value="1"/>
</dbReference>
<dbReference type="InterPro" id="IPR005215">
    <property type="entry name" value="Trig_fac"/>
</dbReference>
<dbReference type="GO" id="GO:0051301">
    <property type="term" value="P:cell division"/>
    <property type="evidence" value="ECO:0007669"/>
    <property type="project" value="UniProtKB-KW"/>
</dbReference>
<proteinExistence type="inferred from homology"/>
<dbReference type="Gene3D" id="3.10.50.40">
    <property type="match status" value="1"/>
</dbReference>
<dbReference type="InterPro" id="IPR027304">
    <property type="entry name" value="Trigger_fact/SurA_dom_sf"/>
</dbReference>
<dbReference type="Gene3D" id="3.30.70.1050">
    <property type="entry name" value="Trigger factor ribosome-binding domain"/>
    <property type="match status" value="1"/>
</dbReference>
<dbReference type="GO" id="GO:0044183">
    <property type="term" value="F:protein folding chaperone"/>
    <property type="evidence" value="ECO:0007669"/>
    <property type="project" value="TreeGrafter"/>
</dbReference>
<gene>
    <name evidence="9" type="primary">tig</name>
    <name evidence="14" type="ORF">UU35_C0014G0021</name>
</gene>
<dbReference type="GO" id="GO:0043335">
    <property type="term" value="P:protein unfolding"/>
    <property type="evidence" value="ECO:0007669"/>
    <property type="project" value="TreeGrafter"/>
</dbReference>
<name>A0A0G0UBP3_9BACT</name>
<dbReference type="Pfam" id="PF00254">
    <property type="entry name" value="FKBP_C"/>
    <property type="match status" value="1"/>
</dbReference>
<dbReference type="InterPro" id="IPR008880">
    <property type="entry name" value="Trigger_fac_C"/>
</dbReference>
<dbReference type="InterPro" id="IPR036611">
    <property type="entry name" value="Trigger_fac_ribosome-bd_sf"/>
</dbReference>
<dbReference type="SUPFAM" id="SSF102735">
    <property type="entry name" value="Trigger factor ribosome-binding domain"/>
    <property type="match status" value="1"/>
</dbReference>
<dbReference type="InterPro" id="IPR046357">
    <property type="entry name" value="PPIase_dom_sf"/>
</dbReference>
<keyword evidence="9" id="KW-0131">Cell cycle</keyword>
<dbReference type="GO" id="GO:0015031">
    <property type="term" value="P:protein transport"/>
    <property type="evidence" value="ECO:0007669"/>
    <property type="project" value="UniProtKB-UniRule"/>
</dbReference>
<reference evidence="14 15" key="1">
    <citation type="journal article" date="2015" name="Nature">
        <title>rRNA introns, odd ribosomes, and small enigmatic genomes across a large radiation of phyla.</title>
        <authorList>
            <person name="Brown C.T."/>
            <person name="Hug L.A."/>
            <person name="Thomas B.C."/>
            <person name="Sharon I."/>
            <person name="Castelle C.J."/>
            <person name="Singh A."/>
            <person name="Wilkins M.J."/>
            <person name="Williams K.H."/>
            <person name="Banfield J.F."/>
        </authorList>
    </citation>
    <scope>NUCLEOTIDE SEQUENCE [LARGE SCALE GENOMIC DNA]</scope>
</reference>
<sequence>MPTIQLENLPKNSAKLTITVPQDELVSFLEDAASHISEHAKIPGFRPGKAGYDIVKHHVGEMKIYEEALEKVVRKTFVEAVLDQKLETVGSPAIDVVKLAPGNDLIYSATVTLMPKIEQMADFRTISVSSKPVEVSEEDVEKMLKDIQRMQTKEIRMPGDHAALKENKIVVDMDMKKNGVPLEGGQALNHSIYLNEDYYIPGLSEQLIGMKEGEEKSFDLSFPKEHYQENLAGQNIRFEMKAKEIYSLENPTLDDAFAQIVGQKDLEGLKNILRENIRREKAREEDMRVEREMLDAIATGSRFGDIPDLLINEEINRMIEELKRNADEQGMTFETYLQAIKKTIPELKVEISPQAVLRVKVGLIIREIAKKENVSVSDEEIDKELDELASHHKDKETRDHIYSPMYREYMENALRNRKVLALLKETMIKSVEK</sequence>
<dbReference type="InterPro" id="IPR008881">
    <property type="entry name" value="Trigger_fac_ribosome-bd_bac"/>
</dbReference>
<dbReference type="GO" id="GO:0005737">
    <property type="term" value="C:cytoplasm"/>
    <property type="evidence" value="ECO:0007669"/>
    <property type="project" value="UniProtKB-SubCell"/>
</dbReference>
<evidence type="ECO:0000256" key="10">
    <source>
        <dbReference type="SAM" id="Coils"/>
    </source>
</evidence>
<comment type="domain">
    <text evidence="9">Consists of 3 domains; the N-terminus binds the ribosome, the middle domain has PPIase activity, while the C-terminus has intrinsic chaperone activity on its own.</text>
</comment>
<dbReference type="InterPro" id="IPR037041">
    <property type="entry name" value="Trigger_fac_C_sf"/>
</dbReference>
<comment type="similarity">
    <text evidence="2 9">Belongs to the FKBP-type PPIase family. Tig subfamily.</text>
</comment>
<protein>
    <recommendedName>
        <fullName evidence="4 9">Trigger factor</fullName>
        <shortName evidence="9">TF</shortName>
        <ecNumber evidence="3 9">5.2.1.8</ecNumber>
    </recommendedName>
    <alternativeName>
        <fullName evidence="8 9">PPIase</fullName>
    </alternativeName>
</protein>
<dbReference type="Pfam" id="PF05697">
    <property type="entry name" value="Trigger_N"/>
    <property type="match status" value="1"/>
</dbReference>
<comment type="function">
    <text evidence="9">Involved in protein export. Acts as a chaperone by maintaining the newly synthesized protein in an open conformation. Functions as a peptidyl-prolyl cis-trans isomerase.</text>
</comment>